<dbReference type="EMBL" id="LAZR01038306">
    <property type="protein sequence ID" value="KKL19917.1"/>
    <property type="molecule type" value="Genomic_DNA"/>
</dbReference>
<reference evidence="1" key="1">
    <citation type="journal article" date="2015" name="Nature">
        <title>Complex archaea that bridge the gap between prokaryotes and eukaryotes.</title>
        <authorList>
            <person name="Spang A."/>
            <person name="Saw J.H."/>
            <person name="Jorgensen S.L."/>
            <person name="Zaremba-Niedzwiedzka K."/>
            <person name="Martijn J."/>
            <person name="Lind A.E."/>
            <person name="van Eijk R."/>
            <person name="Schleper C."/>
            <person name="Guy L."/>
            <person name="Ettema T.J."/>
        </authorList>
    </citation>
    <scope>NUCLEOTIDE SEQUENCE</scope>
</reference>
<gene>
    <name evidence="1" type="ORF">LCGC14_2460680</name>
</gene>
<name>A0A0F9C118_9ZZZZ</name>
<proteinExistence type="predicted"/>
<evidence type="ECO:0000313" key="1">
    <source>
        <dbReference type="EMBL" id="KKL19917.1"/>
    </source>
</evidence>
<comment type="caution">
    <text evidence="1">The sequence shown here is derived from an EMBL/GenBank/DDBJ whole genome shotgun (WGS) entry which is preliminary data.</text>
</comment>
<organism evidence="1">
    <name type="scientific">marine sediment metagenome</name>
    <dbReference type="NCBI Taxonomy" id="412755"/>
    <lineage>
        <taxon>unclassified sequences</taxon>
        <taxon>metagenomes</taxon>
        <taxon>ecological metagenomes</taxon>
    </lineage>
</organism>
<dbReference type="AlphaFoldDB" id="A0A0F9C118"/>
<protein>
    <submittedName>
        <fullName evidence="1">Uncharacterized protein</fullName>
    </submittedName>
</protein>
<sequence length="134" mass="15542">MKQHNYIETLQAIRNRQNFRGNSAYGILTLSGYTIYSYTTLIYSDKAGLNINYYSGTTSRIQNIIANAYYSKTIQQLRKEENTSQNKIIKMLNILKKEEIRSEYCSPNTVANYASQHNIQLTSKEIVYISAKYK</sequence>
<accession>A0A0F9C118</accession>